<evidence type="ECO:0000256" key="3">
    <source>
        <dbReference type="SAM" id="MobiDB-lite"/>
    </source>
</evidence>
<dbReference type="RefSeq" id="WP_270105297.1">
    <property type="nucleotide sequence ID" value="NZ_CP121252.1"/>
</dbReference>
<dbReference type="Gene3D" id="3.10.129.10">
    <property type="entry name" value="Hotdog Thioesterase"/>
    <property type="match status" value="1"/>
</dbReference>
<keyword evidence="6" id="KW-1185">Reference proteome</keyword>
<feature type="domain" description="Thioesterase" evidence="4">
    <location>
        <begin position="56"/>
        <end position="130"/>
    </location>
</feature>
<dbReference type="PANTHER" id="PTHR43240:SF5">
    <property type="entry name" value="1,4-DIHYDROXY-2-NAPHTHOYL-COA THIOESTERASE 1"/>
    <property type="match status" value="1"/>
</dbReference>
<keyword evidence="2" id="KW-0378">Hydrolase</keyword>
<evidence type="ECO:0000313" key="5">
    <source>
        <dbReference type="EMBL" id="WFP15274.1"/>
    </source>
</evidence>
<dbReference type="CDD" id="cd03443">
    <property type="entry name" value="PaaI_thioesterase"/>
    <property type="match status" value="1"/>
</dbReference>
<dbReference type="Pfam" id="PF03061">
    <property type="entry name" value="4HBT"/>
    <property type="match status" value="1"/>
</dbReference>
<sequence length="161" mass="16906">MEQHSTPFGGLGDGMTIDDLNSRSPLSHKLGIIFTELTVERVVATMPVEGNQQFLGLLHGGATLALAETLGSVAAFLHSQGRPVVGTELGASHLRSAREGIVIGTCEPIHLGSTLTTHLITVRDEQQRVISSCRMTNMILDPDRARGSSVPGAGSAAEPTV</sequence>
<dbReference type="Proteomes" id="UP001219037">
    <property type="component" value="Chromosome"/>
</dbReference>
<evidence type="ECO:0000259" key="4">
    <source>
        <dbReference type="Pfam" id="PF03061"/>
    </source>
</evidence>
<organism evidence="5 6">
    <name type="scientific">Citricoccus muralis</name>
    <dbReference type="NCBI Taxonomy" id="169134"/>
    <lineage>
        <taxon>Bacteria</taxon>
        <taxon>Bacillati</taxon>
        <taxon>Actinomycetota</taxon>
        <taxon>Actinomycetes</taxon>
        <taxon>Micrococcales</taxon>
        <taxon>Micrococcaceae</taxon>
        <taxon>Citricoccus</taxon>
    </lineage>
</organism>
<accession>A0ABY8H2C9</accession>
<protein>
    <submittedName>
        <fullName evidence="5">Hotdog fold thioesterase</fullName>
    </submittedName>
</protein>
<dbReference type="NCBIfam" id="TIGR00369">
    <property type="entry name" value="unchar_dom_1"/>
    <property type="match status" value="1"/>
</dbReference>
<comment type="similarity">
    <text evidence="1">Belongs to the thioesterase PaaI family.</text>
</comment>
<dbReference type="EMBL" id="CP121252">
    <property type="protein sequence ID" value="WFP15274.1"/>
    <property type="molecule type" value="Genomic_DNA"/>
</dbReference>
<evidence type="ECO:0000313" key="6">
    <source>
        <dbReference type="Proteomes" id="UP001219037"/>
    </source>
</evidence>
<name>A0ABY8H2C9_9MICC</name>
<evidence type="ECO:0000256" key="1">
    <source>
        <dbReference type="ARBA" id="ARBA00008324"/>
    </source>
</evidence>
<dbReference type="PANTHER" id="PTHR43240">
    <property type="entry name" value="1,4-DIHYDROXY-2-NAPHTHOYL-COA THIOESTERASE 1"/>
    <property type="match status" value="1"/>
</dbReference>
<gene>
    <name evidence="5" type="ORF">P8192_07480</name>
</gene>
<dbReference type="InterPro" id="IPR003736">
    <property type="entry name" value="PAAI_dom"/>
</dbReference>
<dbReference type="SUPFAM" id="SSF54637">
    <property type="entry name" value="Thioesterase/thiol ester dehydrase-isomerase"/>
    <property type="match status" value="1"/>
</dbReference>
<proteinExistence type="inferred from homology"/>
<evidence type="ECO:0000256" key="2">
    <source>
        <dbReference type="ARBA" id="ARBA00022801"/>
    </source>
</evidence>
<reference evidence="5 6" key="1">
    <citation type="submission" date="2023-04" db="EMBL/GenBank/DDBJ databases">
        <title>Funneling lignin-derived compounds into biodiesel using alkali-halophilic Citricoccus sp. P2.</title>
        <authorList>
            <person name="Luo C.-B."/>
        </authorList>
    </citation>
    <scope>NUCLEOTIDE SEQUENCE [LARGE SCALE GENOMIC DNA]</scope>
    <source>
        <strain evidence="5 6">P2</strain>
    </source>
</reference>
<dbReference type="InterPro" id="IPR029069">
    <property type="entry name" value="HotDog_dom_sf"/>
</dbReference>
<feature type="region of interest" description="Disordered" evidence="3">
    <location>
        <begin position="142"/>
        <end position="161"/>
    </location>
</feature>
<dbReference type="InterPro" id="IPR006683">
    <property type="entry name" value="Thioestr_dom"/>
</dbReference>